<feature type="chain" id="PRO_5042088894" description="Secreted peptide" evidence="1">
    <location>
        <begin position="27"/>
        <end position="76"/>
    </location>
</feature>
<organism evidence="2 3">
    <name type="scientific">Neurospora tetraspora</name>
    <dbReference type="NCBI Taxonomy" id="94610"/>
    <lineage>
        <taxon>Eukaryota</taxon>
        <taxon>Fungi</taxon>
        <taxon>Dikarya</taxon>
        <taxon>Ascomycota</taxon>
        <taxon>Pezizomycotina</taxon>
        <taxon>Sordariomycetes</taxon>
        <taxon>Sordariomycetidae</taxon>
        <taxon>Sordariales</taxon>
        <taxon>Sordariaceae</taxon>
        <taxon>Neurospora</taxon>
    </lineage>
</organism>
<keyword evidence="3" id="KW-1185">Reference proteome</keyword>
<name>A0AAE0JQA1_9PEZI</name>
<protein>
    <recommendedName>
        <fullName evidence="4">Secreted peptide</fullName>
    </recommendedName>
</protein>
<comment type="caution">
    <text evidence="2">The sequence shown here is derived from an EMBL/GenBank/DDBJ whole genome shotgun (WGS) entry which is preliminary data.</text>
</comment>
<dbReference type="RefSeq" id="XP_062687180.1">
    <property type="nucleotide sequence ID" value="XM_062830938.1"/>
</dbReference>
<proteinExistence type="predicted"/>
<feature type="signal peptide" evidence="1">
    <location>
        <begin position="1"/>
        <end position="26"/>
    </location>
</feature>
<evidence type="ECO:0008006" key="4">
    <source>
        <dbReference type="Google" id="ProtNLM"/>
    </source>
</evidence>
<evidence type="ECO:0000256" key="1">
    <source>
        <dbReference type="SAM" id="SignalP"/>
    </source>
</evidence>
<reference evidence="2" key="2">
    <citation type="submission" date="2023-06" db="EMBL/GenBank/DDBJ databases">
        <authorList>
            <consortium name="Lawrence Berkeley National Laboratory"/>
            <person name="Haridas S."/>
            <person name="Hensen N."/>
            <person name="Bonometti L."/>
            <person name="Westerberg I."/>
            <person name="Brannstrom I.O."/>
            <person name="Guillou S."/>
            <person name="Cros-Aarteil S."/>
            <person name="Calhoun S."/>
            <person name="Kuo A."/>
            <person name="Mondo S."/>
            <person name="Pangilinan J."/>
            <person name="Riley R."/>
            <person name="Labutti K."/>
            <person name="Andreopoulos B."/>
            <person name="Lipzen A."/>
            <person name="Chen C."/>
            <person name="Yanf M."/>
            <person name="Daum C."/>
            <person name="Ng V."/>
            <person name="Clum A."/>
            <person name="Steindorff A."/>
            <person name="Ohm R."/>
            <person name="Martin F."/>
            <person name="Silar P."/>
            <person name="Natvig D."/>
            <person name="Lalanne C."/>
            <person name="Gautier V."/>
            <person name="Ament-Velasquez S.L."/>
            <person name="Kruys A."/>
            <person name="Hutchinson M.I."/>
            <person name="Powell A.J."/>
            <person name="Barry K."/>
            <person name="Miller A.N."/>
            <person name="Grigoriev I.V."/>
            <person name="Debuchy R."/>
            <person name="Gladieux P."/>
            <person name="Thoren M.H."/>
            <person name="Johannesson H."/>
        </authorList>
    </citation>
    <scope>NUCLEOTIDE SEQUENCE</scope>
    <source>
        <strain evidence="2">CBS 560.94</strain>
    </source>
</reference>
<gene>
    <name evidence="2" type="ORF">B0H65DRAFT_58583</name>
</gene>
<keyword evidence="1" id="KW-0732">Signal</keyword>
<sequence length="76" mass="8920">MNDSRQGWLVFTFLSLFPASPTITLSYRTEHISQFSPGSIYTDRYTKLDRNRITGHRIPFPLALLLSHKQRPNRTR</sequence>
<reference evidence="2" key="1">
    <citation type="journal article" date="2023" name="Mol. Phylogenet. Evol.">
        <title>Genome-scale phylogeny and comparative genomics of the fungal order Sordariales.</title>
        <authorList>
            <person name="Hensen N."/>
            <person name="Bonometti L."/>
            <person name="Westerberg I."/>
            <person name="Brannstrom I.O."/>
            <person name="Guillou S."/>
            <person name="Cros-Aarteil S."/>
            <person name="Calhoun S."/>
            <person name="Haridas S."/>
            <person name="Kuo A."/>
            <person name="Mondo S."/>
            <person name="Pangilinan J."/>
            <person name="Riley R."/>
            <person name="LaButti K."/>
            <person name="Andreopoulos B."/>
            <person name="Lipzen A."/>
            <person name="Chen C."/>
            <person name="Yan M."/>
            <person name="Daum C."/>
            <person name="Ng V."/>
            <person name="Clum A."/>
            <person name="Steindorff A."/>
            <person name="Ohm R.A."/>
            <person name="Martin F."/>
            <person name="Silar P."/>
            <person name="Natvig D.O."/>
            <person name="Lalanne C."/>
            <person name="Gautier V."/>
            <person name="Ament-Velasquez S.L."/>
            <person name="Kruys A."/>
            <person name="Hutchinson M.I."/>
            <person name="Powell A.J."/>
            <person name="Barry K."/>
            <person name="Miller A.N."/>
            <person name="Grigoriev I.V."/>
            <person name="Debuchy R."/>
            <person name="Gladieux P."/>
            <person name="Hiltunen Thoren M."/>
            <person name="Johannesson H."/>
        </authorList>
    </citation>
    <scope>NUCLEOTIDE SEQUENCE</scope>
    <source>
        <strain evidence="2">CBS 560.94</strain>
    </source>
</reference>
<dbReference type="AlphaFoldDB" id="A0AAE0JQA1"/>
<evidence type="ECO:0000313" key="2">
    <source>
        <dbReference type="EMBL" id="KAK3355802.1"/>
    </source>
</evidence>
<accession>A0AAE0JQA1</accession>
<evidence type="ECO:0000313" key="3">
    <source>
        <dbReference type="Proteomes" id="UP001278500"/>
    </source>
</evidence>
<dbReference type="Proteomes" id="UP001278500">
    <property type="component" value="Unassembled WGS sequence"/>
</dbReference>
<dbReference type="EMBL" id="JAUEPP010000001">
    <property type="protein sequence ID" value="KAK3355802.1"/>
    <property type="molecule type" value="Genomic_DNA"/>
</dbReference>
<dbReference type="GeneID" id="87868092"/>